<proteinExistence type="predicted"/>
<reference evidence="1 2" key="1">
    <citation type="submission" date="2017-08" db="EMBL/GenBank/DDBJ databases">
        <title>Identification and genetic characteristics of simultaneous BTEX- and naphthalene-degrading Paraburkholderia sp. BN5 isolated from petroleum-contaminated soil.</title>
        <authorList>
            <person name="Lee Y."/>
            <person name="Jeon C.O."/>
        </authorList>
    </citation>
    <scope>NUCLEOTIDE SEQUENCE [LARGE SCALE GENOMIC DNA]</scope>
    <source>
        <strain evidence="1 2">BN5</strain>
    </source>
</reference>
<gene>
    <name evidence="1" type="ORF">CJU94_19510</name>
</gene>
<evidence type="ECO:0000313" key="2">
    <source>
        <dbReference type="Proteomes" id="UP000215158"/>
    </source>
</evidence>
<organism evidence="1 2">
    <name type="scientific">Paraburkholderia aromaticivorans</name>
    <dbReference type="NCBI Taxonomy" id="2026199"/>
    <lineage>
        <taxon>Bacteria</taxon>
        <taxon>Pseudomonadati</taxon>
        <taxon>Pseudomonadota</taxon>
        <taxon>Betaproteobacteria</taxon>
        <taxon>Burkholderiales</taxon>
        <taxon>Burkholderiaceae</taxon>
        <taxon>Paraburkholderia</taxon>
    </lineage>
</organism>
<evidence type="ECO:0008006" key="3">
    <source>
        <dbReference type="Google" id="ProtNLM"/>
    </source>
</evidence>
<keyword evidence="2" id="KW-1185">Reference proteome</keyword>
<dbReference type="AlphaFoldDB" id="A0A248VM64"/>
<name>A0A248VM64_9BURK</name>
<dbReference type="RefSeq" id="WP_095420099.1">
    <property type="nucleotide sequence ID" value="NZ_CP022989.1"/>
</dbReference>
<accession>A0A248VM64</accession>
<protein>
    <recommendedName>
        <fullName evidence="3">Head decoration protein</fullName>
    </recommendedName>
</protein>
<sequence length="228" mass="22923">MTLTVNQIGDNPQQPGIYAETYIPDQLIAGNMKLVTSNGILGSGTLQRGAILGQQTGTVVSAAGTNTGNGTIGSITKGAAVQAGLYTLTATSATNFTVAGPDGLALPNATVGTAYVGADLNFTITAGGTAFVAGDEFTLNVPSGNYVLSKATAQDGSQIPCAILADFSDASGGAVACGVYVMGEFNVNAILPDASWGANAAAWGPTLTQMFRQFGIFLKSVQTATDPT</sequence>
<dbReference type="OrthoDB" id="7032972at2"/>
<dbReference type="EMBL" id="CP022989">
    <property type="protein sequence ID" value="ASW00144.1"/>
    <property type="molecule type" value="Genomic_DNA"/>
</dbReference>
<evidence type="ECO:0000313" key="1">
    <source>
        <dbReference type="EMBL" id="ASW00144.1"/>
    </source>
</evidence>
<dbReference type="KEGG" id="parb:CJU94_19510"/>
<dbReference type="Proteomes" id="UP000215158">
    <property type="component" value="Chromosome 1"/>
</dbReference>